<dbReference type="PANTHER" id="PTHR31668">
    <property type="entry name" value="GLUCOSE TRANSPORT TRANSCRIPTION REGULATOR RGT1-RELATED-RELATED"/>
    <property type="match status" value="1"/>
</dbReference>
<dbReference type="EMBL" id="CAWUHD010000146">
    <property type="protein sequence ID" value="CAK7235268.1"/>
    <property type="molecule type" value="Genomic_DNA"/>
</dbReference>
<proteinExistence type="predicted"/>
<comment type="caution">
    <text evidence="3">The sequence shown here is derived from an EMBL/GenBank/DDBJ whole genome shotgun (WGS) entry which is preliminary data.</text>
</comment>
<keyword evidence="1" id="KW-0539">Nucleus</keyword>
<gene>
    <name evidence="3" type="primary">DAL81_3</name>
    <name evidence="3" type="ORF">SEUCBS140593_009227</name>
</gene>
<accession>A0ABP0CTA3</accession>
<protein>
    <submittedName>
        <fullName evidence="3">Fungal specific transcription factor</fullName>
    </submittedName>
</protein>
<feature type="domain" description="Xylanolytic transcriptional activator regulatory" evidence="2">
    <location>
        <begin position="123"/>
        <end position="195"/>
    </location>
</feature>
<keyword evidence="4" id="KW-1185">Reference proteome</keyword>
<evidence type="ECO:0000259" key="2">
    <source>
        <dbReference type="SMART" id="SM00906"/>
    </source>
</evidence>
<dbReference type="InterPro" id="IPR007219">
    <property type="entry name" value="XnlR_reg_dom"/>
</dbReference>
<evidence type="ECO:0000313" key="4">
    <source>
        <dbReference type="Proteomes" id="UP001642482"/>
    </source>
</evidence>
<sequence>MYSNSKIKRLLGAFIPDLLDLYYAFVHPSYPILEPQEELLQRWRAGKVRTSLMSCICLLATEFWSQSASLSGRPLPLCAELWNDIFVALTIETRTPNFDTVKGLLLYMQLPSHFVKEPNRPGQWALSSLLVGVVQDIGLHVDPSEWRITPAERKARRILWWAVYAHDKWTAHFLGRHPHLCGAYGDVRPLTVNDFSDDAGRIHTGSLAAVRVFAAFAELSGILEDVLAAYCTPASQHHEPAVRSAVASGVLEKLVQWKDKTDHFSEDVSESPSLSMLRIAYHTIQLSIWRTALGNPHPQWEEISRAIAQTTKQIEQVLVTLPQSSADGFWLSCLSYPGPNTLKSNIRN</sequence>
<dbReference type="SMART" id="SM00906">
    <property type="entry name" value="Fungal_trans"/>
    <property type="match status" value="1"/>
</dbReference>
<dbReference type="Proteomes" id="UP001642482">
    <property type="component" value="Unassembled WGS sequence"/>
</dbReference>
<dbReference type="CDD" id="cd12148">
    <property type="entry name" value="fungal_TF_MHR"/>
    <property type="match status" value="1"/>
</dbReference>
<organism evidence="3 4">
    <name type="scientific">Sporothrix eucalyptigena</name>
    <dbReference type="NCBI Taxonomy" id="1812306"/>
    <lineage>
        <taxon>Eukaryota</taxon>
        <taxon>Fungi</taxon>
        <taxon>Dikarya</taxon>
        <taxon>Ascomycota</taxon>
        <taxon>Pezizomycotina</taxon>
        <taxon>Sordariomycetes</taxon>
        <taxon>Sordariomycetidae</taxon>
        <taxon>Ophiostomatales</taxon>
        <taxon>Ophiostomataceae</taxon>
        <taxon>Sporothrix</taxon>
    </lineage>
</organism>
<dbReference type="InterPro" id="IPR050797">
    <property type="entry name" value="Carb_Metab_Trans_Reg"/>
</dbReference>
<reference evidence="3 4" key="1">
    <citation type="submission" date="2024-01" db="EMBL/GenBank/DDBJ databases">
        <authorList>
            <person name="Allen C."/>
            <person name="Tagirdzhanova G."/>
        </authorList>
    </citation>
    <scope>NUCLEOTIDE SEQUENCE [LARGE SCALE GENOMIC DNA]</scope>
</reference>
<evidence type="ECO:0000256" key="1">
    <source>
        <dbReference type="ARBA" id="ARBA00023242"/>
    </source>
</evidence>
<evidence type="ECO:0000313" key="3">
    <source>
        <dbReference type="EMBL" id="CAK7235268.1"/>
    </source>
</evidence>
<dbReference type="Pfam" id="PF04082">
    <property type="entry name" value="Fungal_trans"/>
    <property type="match status" value="1"/>
</dbReference>
<name>A0ABP0CTA3_9PEZI</name>
<dbReference type="PANTHER" id="PTHR31668:SF4">
    <property type="entry name" value="TRANSCRIPTIONAL ACTIVATOR PROTEIN DAL81"/>
    <property type="match status" value="1"/>
</dbReference>